<evidence type="ECO:0000256" key="4">
    <source>
        <dbReference type="ARBA" id="ARBA00022835"/>
    </source>
</evidence>
<dbReference type="InterPro" id="IPR027408">
    <property type="entry name" value="PNPase/RNase_PH_dom_sf"/>
</dbReference>
<dbReference type="InterPro" id="IPR001247">
    <property type="entry name" value="ExoRNase_PH_dom1"/>
</dbReference>
<dbReference type="GO" id="GO:0034475">
    <property type="term" value="P:U4 snRNA 3'-end processing"/>
    <property type="evidence" value="ECO:0007669"/>
    <property type="project" value="TreeGrafter"/>
</dbReference>
<dbReference type="GO" id="GO:0006364">
    <property type="term" value="P:rRNA processing"/>
    <property type="evidence" value="ECO:0007669"/>
    <property type="project" value="UniProtKB-KW"/>
</dbReference>
<comment type="caution">
    <text evidence="7">The sequence shown here is derived from an EMBL/GenBank/DDBJ whole genome shotgun (WGS) entry which is preliminary data.</text>
</comment>
<keyword evidence="3" id="KW-0698">rRNA processing</keyword>
<dbReference type="SUPFAM" id="SSF55666">
    <property type="entry name" value="Ribonuclease PH domain 2-like"/>
    <property type="match status" value="1"/>
</dbReference>
<evidence type="ECO:0000313" key="8">
    <source>
        <dbReference type="Proteomes" id="UP001174909"/>
    </source>
</evidence>
<accession>A0AA35S812</accession>
<keyword evidence="5" id="KW-0539">Nucleus</keyword>
<protein>
    <submittedName>
        <fullName evidence="7">Exosome complex component RRP46</fullName>
    </submittedName>
</protein>
<reference evidence="7" key="1">
    <citation type="submission" date="2023-03" db="EMBL/GenBank/DDBJ databases">
        <authorList>
            <person name="Steffen K."/>
            <person name="Cardenas P."/>
        </authorList>
    </citation>
    <scope>NUCLEOTIDE SEQUENCE</scope>
</reference>
<dbReference type="Proteomes" id="UP001174909">
    <property type="component" value="Unassembled WGS sequence"/>
</dbReference>
<evidence type="ECO:0000256" key="1">
    <source>
        <dbReference type="ARBA" id="ARBA00004123"/>
    </source>
</evidence>
<dbReference type="GO" id="GO:0000176">
    <property type="term" value="C:nuclear exosome (RNase complex)"/>
    <property type="evidence" value="ECO:0007669"/>
    <property type="project" value="TreeGrafter"/>
</dbReference>
<sequence>MAELRPLRCEFGVLERADGSARVVQGATSVLAGVYGPAEVKAGKERSNRASLEIVVKPARGQGGVRERFLEQLLAGCCEQCILASLHPHTALSVVLQIHTDQGSLLSTLCLALCLALVDSGLPLSSPFSSLSTACSPDGDLLTDPSLAQEQASQSLVTVMTDCSSGRVISTHTQGVCSLQQLESSLAHAEKAGEKMKQFYQKAVQRRLAKDAKFSHLNIAI</sequence>
<dbReference type="GO" id="GO:0016075">
    <property type="term" value="P:rRNA catabolic process"/>
    <property type="evidence" value="ECO:0007669"/>
    <property type="project" value="TreeGrafter"/>
</dbReference>
<evidence type="ECO:0000256" key="3">
    <source>
        <dbReference type="ARBA" id="ARBA00022552"/>
    </source>
</evidence>
<dbReference type="Gene3D" id="3.30.230.70">
    <property type="entry name" value="GHMP Kinase, N-terminal domain"/>
    <property type="match status" value="1"/>
</dbReference>
<dbReference type="GO" id="GO:0000177">
    <property type="term" value="C:cytoplasmic exosome (RNase complex)"/>
    <property type="evidence" value="ECO:0007669"/>
    <property type="project" value="TreeGrafter"/>
</dbReference>
<name>A0AA35S812_GEOBA</name>
<comment type="similarity">
    <text evidence="2">Belongs to the RNase PH family.</text>
</comment>
<dbReference type="PANTHER" id="PTHR11953:SF1">
    <property type="entry name" value="EXOSOME COMPLEX COMPONENT RRP46"/>
    <property type="match status" value="1"/>
</dbReference>
<evidence type="ECO:0000259" key="6">
    <source>
        <dbReference type="Pfam" id="PF01138"/>
    </source>
</evidence>
<dbReference type="InterPro" id="IPR036345">
    <property type="entry name" value="ExoRNase_PH_dom2_sf"/>
</dbReference>
<dbReference type="CDD" id="cd11372">
    <property type="entry name" value="RNase_PH_RRP46"/>
    <property type="match status" value="1"/>
</dbReference>
<dbReference type="InterPro" id="IPR050080">
    <property type="entry name" value="RNase_PH"/>
</dbReference>
<gene>
    <name evidence="7" type="ORF">GBAR_LOCUS14156</name>
</gene>
<keyword evidence="8" id="KW-1185">Reference proteome</keyword>
<comment type="subcellular location">
    <subcellularLocation>
        <location evidence="1">Nucleus</location>
    </subcellularLocation>
</comment>
<dbReference type="PANTHER" id="PTHR11953">
    <property type="entry name" value="EXOSOME COMPLEX COMPONENT"/>
    <property type="match status" value="1"/>
</dbReference>
<evidence type="ECO:0000313" key="7">
    <source>
        <dbReference type="EMBL" id="CAI8024363.1"/>
    </source>
</evidence>
<keyword evidence="4" id="KW-0271">Exosome</keyword>
<dbReference type="GO" id="GO:0071028">
    <property type="term" value="P:nuclear mRNA surveillance"/>
    <property type="evidence" value="ECO:0007669"/>
    <property type="project" value="TreeGrafter"/>
</dbReference>
<dbReference type="Pfam" id="PF01138">
    <property type="entry name" value="RNase_PH"/>
    <property type="match status" value="1"/>
</dbReference>
<dbReference type="GO" id="GO:0003723">
    <property type="term" value="F:RNA binding"/>
    <property type="evidence" value="ECO:0007669"/>
    <property type="project" value="TreeGrafter"/>
</dbReference>
<feature type="domain" description="Exoribonuclease phosphorolytic" evidence="6">
    <location>
        <begin position="3"/>
        <end position="123"/>
    </location>
</feature>
<dbReference type="GO" id="GO:0005730">
    <property type="term" value="C:nucleolus"/>
    <property type="evidence" value="ECO:0007669"/>
    <property type="project" value="TreeGrafter"/>
</dbReference>
<organism evidence="7 8">
    <name type="scientific">Geodia barretti</name>
    <name type="common">Barrett's horny sponge</name>
    <dbReference type="NCBI Taxonomy" id="519541"/>
    <lineage>
        <taxon>Eukaryota</taxon>
        <taxon>Metazoa</taxon>
        <taxon>Porifera</taxon>
        <taxon>Demospongiae</taxon>
        <taxon>Heteroscleromorpha</taxon>
        <taxon>Tetractinellida</taxon>
        <taxon>Astrophorina</taxon>
        <taxon>Geodiidae</taxon>
        <taxon>Geodia</taxon>
    </lineage>
</organism>
<evidence type="ECO:0000256" key="2">
    <source>
        <dbReference type="ARBA" id="ARBA00006678"/>
    </source>
</evidence>
<dbReference type="InterPro" id="IPR020568">
    <property type="entry name" value="Ribosomal_Su5_D2-typ_SF"/>
</dbReference>
<proteinExistence type="inferred from homology"/>
<dbReference type="GO" id="GO:0071051">
    <property type="term" value="P:poly(A)-dependent snoRNA 3'-end processing"/>
    <property type="evidence" value="ECO:0007669"/>
    <property type="project" value="TreeGrafter"/>
</dbReference>
<dbReference type="AlphaFoldDB" id="A0AA35S812"/>
<dbReference type="EMBL" id="CASHTH010002072">
    <property type="protein sequence ID" value="CAI8024363.1"/>
    <property type="molecule type" value="Genomic_DNA"/>
</dbReference>
<dbReference type="SUPFAM" id="SSF54211">
    <property type="entry name" value="Ribosomal protein S5 domain 2-like"/>
    <property type="match status" value="1"/>
</dbReference>
<evidence type="ECO:0000256" key="5">
    <source>
        <dbReference type="ARBA" id="ARBA00023242"/>
    </source>
</evidence>